<keyword evidence="9" id="KW-1185">Reference proteome</keyword>
<keyword evidence="5 6" id="KW-0472">Membrane</keyword>
<sequence>LETEGKPFPPKHLLSILFFLVYLTHFPGSAICKLNMVFHHVWIFPVVAVGILLVGMFSGYIIGVTTGHYPPVLPLISDGGVYKPEASIFGQCLNMAAFFYVITLCMRHLQIVAFYGDRLHWERTKWWYASYLLMLEGFASALGLSMVANFRESELINVHMVGALLAFFGMTIYGWGQIILRWTFHIRFSLNLRIKEYGIQEMRGPLKGKIVTRAS</sequence>
<evidence type="ECO:0000256" key="6">
    <source>
        <dbReference type="SAM" id="Phobius"/>
    </source>
</evidence>
<comment type="subcellular location">
    <subcellularLocation>
        <location evidence="1">Endomembrane system</location>
        <topology evidence="1">Multi-pass membrane protein</topology>
    </subcellularLocation>
</comment>
<accession>A0A0B1TIK0</accession>
<dbReference type="AlphaFoldDB" id="A0A0B1TIK0"/>
<evidence type="ECO:0000256" key="5">
    <source>
        <dbReference type="ARBA" id="ARBA00023136"/>
    </source>
</evidence>
<evidence type="ECO:0000256" key="2">
    <source>
        <dbReference type="ARBA" id="ARBA00006565"/>
    </source>
</evidence>
<dbReference type="OrthoDB" id="191706at2759"/>
<evidence type="ECO:0000259" key="7">
    <source>
        <dbReference type="Pfam" id="PF10277"/>
    </source>
</evidence>
<evidence type="ECO:0000256" key="3">
    <source>
        <dbReference type="ARBA" id="ARBA00022692"/>
    </source>
</evidence>
<reference evidence="8 9" key="1">
    <citation type="submission" date="2014-03" db="EMBL/GenBank/DDBJ databases">
        <title>Draft genome of the hookworm Oesophagostomum dentatum.</title>
        <authorList>
            <person name="Mitreva M."/>
        </authorList>
    </citation>
    <scope>NUCLEOTIDE SEQUENCE [LARGE SCALE GENOMIC DNA]</scope>
    <source>
        <strain evidence="8 9">OD-Hann</strain>
    </source>
</reference>
<feature type="transmembrane region" description="Helical" evidence="6">
    <location>
        <begin position="41"/>
        <end position="66"/>
    </location>
</feature>
<evidence type="ECO:0000313" key="9">
    <source>
        <dbReference type="Proteomes" id="UP000053660"/>
    </source>
</evidence>
<comment type="similarity">
    <text evidence="2">Belongs to the DRAM/TMEM150 family.</text>
</comment>
<dbReference type="InterPro" id="IPR019402">
    <property type="entry name" value="CWH43_N"/>
</dbReference>
<feature type="transmembrane region" description="Helical" evidence="6">
    <location>
        <begin position="86"/>
        <end position="105"/>
    </location>
</feature>
<evidence type="ECO:0000313" key="8">
    <source>
        <dbReference type="EMBL" id="KHJ95936.1"/>
    </source>
</evidence>
<feature type="non-terminal residue" evidence="8">
    <location>
        <position position="1"/>
    </location>
</feature>
<feature type="domain" description="CWH43-like N-terminal" evidence="7">
    <location>
        <begin position="41"/>
        <end position="187"/>
    </location>
</feature>
<dbReference type="Pfam" id="PF10277">
    <property type="entry name" value="Frag1"/>
    <property type="match status" value="1"/>
</dbReference>
<keyword evidence="4 6" id="KW-1133">Transmembrane helix</keyword>
<protein>
    <recommendedName>
        <fullName evidence="7">CWH43-like N-terminal domain-containing protein</fullName>
    </recommendedName>
</protein>
<dbReference type="EMBL" id="KN549805">
    <property type="protein sequence ID" value="KHJ95936.1"/>
    <property type="molecule type" value="Genomic_DNA"/>
</dbReference>
<name>A0A0B1TIK0_OESDE</name>
<evidence type="ECO:0000256" key="1">
    <source>
        <dbReference type="ARBA" id="ARBA00004127"/>
    </source>
</evidence>
<proteinExistence type="inferred from homology"/>
<evidence type="ECO:0000256" key="4">
    <source>
        <dbReference type="ARBA" id="ARBA00022989"/>
    </source>
</evidence>
<feature type="transmembrane region" description="Helical" evidence="6">
    <location>
        <begin position="160"/>
        <end position="184"/>
    </location>
</feature>
<dbReference type="PANTHER" id="PTHR21324">
    <property type="entry name" value="FASTING-INDUCIBLE INTEGRAL MEMBRANE PROTEIN TM6P1-RELATED"/>
    <property type="match status" value="1"/>
</dbReference>
<dbReference type="GO" id="GO:0012505">
    <property type="term" value="C:endomembrane system"/>
    <property type="evidence" value="ECO:0007669"/>
    <property type="project" value="UniProtKB-SubCell"/>
</dbReference>
<dbReference type="InterPro" id="IPR050911">
    <property type="entry name" value="DRAM/TMEM150_Autophagy_Mod"/>
</dbReference>
<keyword evidence="3 6" id="KW-0812">Transmembrane</keyword>
<dbReference type="Proteomes" id="UP000053660">
    <property type="component" value="Unassembled WGS sequence"/>
</dbReference>
<organism evidence="8 9">
    <name type="scientific">Oesophagostomum dentatum</name>
    <name type="common">Nodular worm</name>
    <dbReference type="NCBI Taxonomy" id="61180"/>
    <lineage>
        <taxon>Eukaryota</taxon>
        <taxon>Metazoa</taxon>
        <taxon>Ecdysozoa</taxon>
        <taxon>Nematoda</taxon>
        <taxon>Chromadorea</taxon>
        <taxon>Rhabditida</taxon>
        <taxon>Rhabditina</taxon>
        <taxon>Rhabditomorpha</taxon>
        <taxon>Strongyloidea</taxon>
        <taxon>Strongylidae</taxon>
        <taxon>Oesophagostomum</taxon>
    </lineage>
</organism>
<gene>
    <name evidence="8" type="ORF">OESDEN_04116</name>
</gene>
<feature type="transmembrane region" description="Helical" evidence="6">
    <location>
        <begin position="12"/>
        <end position="34"/>
    </location>
</feature>
<dbReference type="PANTHER" id="PTHR21324:SF2">
    <property type="entry name" value="EG:22E5.9 PROTEIN"/>
    <property type="match status" value="1"/>
</dbReference>
<feature type="transmembrane region" description="Helical" evidence="6">
    <location>
        <begin position="126"/>
        <end position="148"/>
    </location>
</feature>